<dbReference type="Gene3D" id="3.40.525.10">
    <property type="entry name" value="CRAL-TRIO lipid binding domain"/>
    <property type="match status" value="1"/>
</dbReference>
<evidence type="ECO:0000259" key="1">
    <source>
        <dbReference type="PROSITE" id="PS50191"/>
    </source>
</evidence>
<name>A0ABD3VFQ1_SINWO</name>
<dbReference type="InterPro" id="IPR036865">
    <property type="entry name" value="CRAL-TRIO_dom_sf"/>
</dbReference>
<comment type="caution">
    <text evidence="2">The sequence shown here is derived from an EMBL/GenBank/DDBJ whole genome shotgun (WGS) entry which is preliminary data.</text>
</comment>
<dbReference type="SMART" id="SM00516">
    <property type="entry name" value="SEC14"/>
    <property type="match status" value="1"/>
</dbReference>
<evidence type="ECO:0000313" key="3">
    <source>
        <dbReference type="Proteomes" id="UP001634394"/>
    </source>
</evidence>
<protein>
    <recommendedName>
        <fullName evidence="1">CRAL-TRIO domain-containing protein</fullName>
    </recommendedName>
</protein>
<dbReference type="PANTHER" id="PTHR10174">
    <property type="entry name" value="ALPHA-TOCOPHEROL TRANSFER PROTEIN-RELATED"/>
    <property type="match status" value="1"/>
</dbReference>
<organism evidence="2 3">
    <name type="scientific">Sinanodonta woodiana</name>
    <name type="common">Chinese pond mussel</name>
    <name type="synonym">Anodonta woodiana</name>
    <dbReference type="NCBI Taxonomy" id="1069815"/>
    <lineage>
        <taxon>Eukaryota</taxon>
        <taxon>Metazoa</taxon>
        <taxon>Spiralia</taxon>
        <taxon>Lophotrochozoa</taxon>
        <taxon>Mollusca</taxon>
        <taxon>Bivalvia</taxon>
        <taxon>Autobranchia</taxon>
        <taxon>Heteroconchia</taxon>
        <taxon>Palaeoheterodonta</taxon>
        <taxon>Unionida</taxon>
        <taxon>Unionoidea</taxon>
        <taxon>Unionidae</taxon>
        <taxon>Unioninae</taxon>
        <taxon>Sinanodonta</taxon>
    </lineage>
</organism>
<reference evidence="2 3" key="1">
    <citation type="submission" date="2024-11" db="EMBL/GenBank/DDBJ databases">
        <title>Chromosome-level genome assembly of the freshwater bivalve Anodonta woodiana.</title>
        <authorList>
            <person name="Chen X."/>
        </authorList>
    </citation>
    <scope>NUCLEOTIDE SEQUENCE [LARGE SCALE GENOMIC DNA]</scope>
    <source>
        <strain evidence="2">MN2024</strain>
        <tissue evidence="2">Gills</tissue>
    </source>
</reference>
<dbReference type="Proteomes" id="UP001634394">
    <property type="component" value="Unassembled WGS sequence"/>
</dbReference>
<gene>
    <name evidence="2" type="ORF">ACJMK2_010538</name>
</gene>
<dbReference type="SUPFAM" id="SSF52087">
    <property type="entry name" value="CRAL/TRIO domain"/>
    <property type="match status" value="1"/>
</dbReference>
<dbReference type="EMBL" id="JBJQND010000012">
    <property type="protein sequence ID" value="KAL3860414.1"/>
    <property type="molecule type" value="Genomic_DNA"/>
</dbReference>
<dbReference type="PANTHER" id="PTHR10174:SF208">
    <property type="entry name" value="CRAL-TRIO DOMAIN-CONTAINING PROTEIN DDB_G0278031"/>
    <property type="match status" value="1"/>
</dbReference>
<dbReference type="Gene3D" id="1.10.8.20">
    <property type="entry name" value="N-terminal domain of phosphatidylinositol transfer protein sec14p"/>
    <property type="match status" value="1"/>
</dbReference>
<dbReference type="PRINTS" id="PR00180">
    <property type="entry name" value="CRETINALDHBP"/>
</dbReference>
<sequence length="319" mass="36841">MAEENYTPDLDSYSLEKAKVELFETPDKRIGSVQALKEWAMQQPWLKTPTDTHFLLSMLRARKFSQLGARELLVNYWTKQMESPEWFVGADPGSEESLQILRAGPTLVPLPGRDKYGRRILLFKVGNLDTSEKFYNTASYIRAFHFLGDRLLLDEKTQVNGIVLLADFMDVTLKQQLWLGVDNLRKVLKYLQKSVPVRLKELHFFNLGPFFDAIFATIKSFLSEKLRSRVFIHSRGLVTVYNHVDMSMLPSEYLPDEYQGPLAGTLQDIMETFIQKEYQDPKTLLFIRELHSGRYGVDLSKKPKIGDEMVASFRKLSVD</sequence>
<feature type="domain" description="CRAL-TRIO" evidence="1">
    <location>
        <begin position="112"/>
        <end position="266"/>
    </location>
</feature>
<evidence type="ECO:0000313" key="2">
    <source>
        <dbReference type="EMBL" id="KAL3860414.1"/>
    </source>
</evidence>
<dbReference type="Pfam" id="PF00650">
    <property type="entry name" value="CRAL_TRIO"/>
    <property type="match status" value="1"/>
</dbReference>
<dbReference type="InterPro" id="IPR036273">
    <property type="entry name" value="CRAL/TRIO_N_dom_sf"/>
</dbReference>
<dbReference type="PROSITE" id="PS50191">
    <property type="entry name" value="CRAL_TRIO"/>
    <property type="match status" value="1"/>
</dbReference>
<proteinExistence type="predicted"/>
<dbReference type="AlphaFoldDB" id="A0ABD3VFQ1"/>
<dbReference type="SUPFAM" id="SSF46938">
    <property type="entry name" value="CRAL/TRIO N-terminal domain"/>
    <property type="match status" value="1"/>
</dbReference>
<dbReference type="CDD" id="cd00170">
    <property type="entry name" value="SEC14"/>
    <property type="match status" value="1"/>
</dbReference>
<accession>A0ABD3VFQ1</accession>
<keyword evidence="3" id="KW-1185">Reference proteome</keyword>
<dbReference type="InterPro" id="IPR001251">
    <property type="entry name" value="CRAL-TRIO_dom"/>
</dbReference>